<dbReference type="AlphaFoldDB" id="A0AAD6ZLZ3"/>
<dbReference type="FunFam" id="3.40.605.10:FF:000012">
    <property type="entry name" value="NAD-dependent succinate-semialdehyde dehydrogenase"/>
    <property type="match status" value="1"/>
</dbReference>
<feature type="domain" description="Aldehyde dehydrogenase" evidence="6">
    <location>
        <begin position="17"/>
        <end position="470"/>
    </location>
</feature>
<dbReference type="Gene3D" id="3.40.605.10">
    <property type="entry name" value="Aldehyde Dehydrogenase, Chain A, domain 1"/>
    <property type="match status" value="1"/>
</dbReference>
<keyword evidence="3 5" id="KW-0560">Oxidoreductase</keyword>
<evidence type="ECO:0000256" key="5">
    <source>
        <dbReference type="RuleBase" id="RU003345"/>
    </source>
</evidence>
<evidence type="ECO:0000313" key="7">
    <source>
        <dbReference type="EMBL" id="KAJ7328777.1"/>
    </source>
</evidence>
<dbReference type="InterPro" id="IPR016162">
    <property type="entry name" value="Ald_DH_N"/>
</dbReference>
<evidence type="ECO:0000256" key="1">
    <source>
        <dbReference type="ARBA" id="ARBA00009986"/>
    </source>
</evidence>
<dbReference type="GO" id="GO:0004777">
    <property type="term" value="F:succinate-semialdehyde dehydrogenase (NAD+) activity"/>
    <property type="evidence" value="ECO:0007669"/>
    <property type="project" value="TreeGrafter"/>
</dbReference>
<dbReference type="Pfam" id="PF00171">
    <property type="entry name" value="Aldedh"/>
    <property type="match status" value="1"/>
</dbReference>
<reference evidence="7" key="1">
    <citation type="submission" date="2023-03" db="EMBL/GenBank/DDBJ databases">
        <title>Massive genome expansion in bonnet fungi (Mycena s.s.) driven by repeated elements and novel gene families across ecological guilds.</title>
        <authorList>
            <consortium name="Lawrence Berkeley National Laboratory"/>
            <person name="Harder C.B."/>
            <person name="Miyauchi S."/>
            <person name="Viragh M."/>
            <person name="Kuo A."/>
            <person name="Thoen E."/>
            <person name="Andreopoulos B."/>
            <person name="Lu D."/>
            <person name="Skrede I."/>
            <person name="Drula E."/>
            <person name="Henrissat B."/>
            <person name="Morin E."/>
            <person name="Kohler A."/>
            <person name="Barry K."/>
            <person name="LaButti K."/>
            <person name="Morin E."/>
            <person name="Salamov A."/>
            <person name="Lipzen A."/>
            <person name="Mereny Z."/>
            <person name="Hegedus B."/>
            <person name="Baldrian P."/>
            <person name="Stursova M."/>
            <person name="Weitz H."/>
            <person name="Taylor A."/>
            <person name="Grigoriev I.V."/>
            <person name="Nagy L.G."/>
            <person name="Martin F."/>
            <person name="Kauserud H."/>
        </authorList>
    </citation>
    <scope>NUCLEOTIDE SEQUENCE</scope>
    <source>
        <strain evidence="7">CBHHK002</strain>
    </source>
</reference>
<organism evidence="7 8">
    <name type="scientific">Mycena albidolilacea</name>
    <dbReference type="NCBI Taxonomy" id="1033008"/>
    <lineage>
        <taxon>Eukaryota</taxon>
        <taxon>Fungi</taxon>
        <taxon>Dikarya</taxon>
        <taxon>Basidiomycota</taxon>
        <taxon>Agaricomycotina</taxon>
        <taxon>Agaricomycetes</taxon>
        <taxon>Agaricomycetidae</taxon>
        <taxon>Agaricales</taxon>
        <taxon>Marasmiineae</taxon>
        <taxon>Mycenaceae</taxon>
        <taxon>Mycena</taxon>
    </lineage>
</organism>
<dbReference type="PANTHER" id="PTHR43353">
    <property type="entry name" value="SUCCINATE-SEMIALDEHYDE DEHYDROGENASE, MITOCHONDRIAL"/>
    <property type="match status" value="1"/>
</dbReference>
<name>A0AAD6ZLZ3_9AGAR</name>
<sequence length="474" mass="49776">MAYTIPLLINGEEKISSTTFPVDSPLSHTTIWSCSSASLDDADAAVAAASAAFPAWSKTKPAQRRNILLKAADLLEQRAEELKLHMQQETGSGEMFAGFNIGTTAEHIRDTAGRISAITGSIPVCQDEGTSALVLKEPYGVVLAIAPWNAPYILGVRSVLFPLAAGNTCVLKGSELSPRCFHHIGRIFTDAGLPPGALNIIYSARADSPALTTQLINAPPIKKINFTGSTAIGSVIASLAGKALKPCLMELGGKAAAIVLDDADLEHAAMQCTLGAFVHAGQVCMSTERILVHAAVLDAFRPALQAAVAQFAPPGGPACVLAQSAGVARNRALVADALGKGASLLHGDPAAEEAHATALRPMVVEGVTRDMKLYAEESFGPSVSVIAVKDEDEAVAIANESDYGLNSAIFTRDLARGLRVAKRLECGSIHINAMSVHDEANLPHGGVKSSGWGRFNGQWGLEEFVRIKTVTFKE</sequence>
<dbReference type="InterPro" id="IPR050740">
    <property type="entry name" value="Aldehyde_DH_Superfamily"/>
</dbReference>
<comment type="caution">
    <text evidence="7">The sequence shown here is derived from an EMBL/GenBank/DDBJ whole genome shotgun (WGS) entry which is preliminary data.</text>
</comment>
<keyword evidence="8" id="KW-1185">Reference proteome</keyword>
<dbReference type="InterPro" id="IPR015590">
    <property type="entry name" value="Aldehyde_DH_dom"/>
</dbReference>
<dbReference type="PROSITE" id="PS00687">
    <property type="entry name" value="ALDEHYDE_DEHYDR_GLU"/>
    <property type="match status" value="1"/>
</dbReference>
<dbReference type="CDD" id="cd07105">
    <property type="entry name" value="ALDH_SaliADH"/>
    <property type="match status" value="1"/>
</dbReference>
<dbReference type="InterPro" id="IPR016161">
    <property type="entry name" value="Ald_DH/histidinol_DH"/>
</dbReference>
<dbReference type="Proteomes" id="UP001218218">
    <property type="component" value="Unassembled WGS sequence"/>
</dbReference>
<feature type="active site" evidence="4">
    <location>
        <position position="250"/>
    </location>
</feature>
<dbReference type="EMBL" id="JARIHO010000038">
    <property type="protein sequence ID" value="KAJ7328777.1"/>
    <property type="molecule type" value="Genomic_DNA"/>
</dbReference>
<dbReference type="Gene3D" id="3.40.309.10">
    <property type="entry name" value="Aldehyde Dehydrogenase, Chain A, domain 2"/>
    <property type="match status" value="1"/>
</dbReference>
<dbReference type="InterPro" id="IPR016163">
    <property type="entry name" value="Ald_DH_C"/>
</dbReference>
<protein>
    <submittedName>
        <fullName evidence="7">Aldehyde/histidinol dehydrogenase</fullName>
    </submittedName>
</protein>
<evidence type="ECO:0000313" key="8">
    <source>
        <dbReference type="Proteomes" id="UP001218218"/>
    </source>
</evidence>
<proteinExistence type="inferred from homology"/>
<evidence type="ECO:0000256" key="3">
    <source>
        <dbReference type="ARBA" id="ARBA00023002"/>
    </source>
</evidence>
<dbReference type="SUPFAM" id="SSF53720">
    <property type="entry name" value="ALDH-like"/>
    <property type="match status" value="1"/>
</dbReference>
<comment type="similarity">
    <text evidence="1 5">Belongs to the aldehyde dehydrogenase family.</text>
</comment>
<evidence type="ECO:0000256" key="2">
    <source>
        <dbReference type="ARBA" id="ARBA00022857"/>
    </source>
</evidence>
<gene>
    <name evidence="7" type="ORF">DFH08DRAFT_786364</name>
</gene>
<accession>A0AAD6ZLZ3</accession>
<evidence type="ECO:0000259" key="6">
    <source>
        <dbReference type="Pfam" id="PF00171"/>
    </source>
</evidence>
<keyword evidence="2" id="KW-0521">NADP</keyword>
<evidence type="ECO:0000256" key="4">
    <source>
        <dbReference type="PROSITE-ProRule" id="PRU10007"/>
    </source>
</evidence>
<dbReference type="GO" id="GO:0009450">
    <property type="term" value="P:gamma-aminobutyric acid catabolic process"/>
    <property type="evidence" value="ECO:0007669"/>
    <property type="project" value="TreeGrafter"/>
</dbReference>
<dbReference type="InterPro" id="IPR029510">
    <property type="entry name" value="Ald_DH_CS_GLU"/>
</dbReference>
<dbReference type="PANTHER" id="PTHR43353:SF6">
    <property type="entry name" value="CYTOPLASMIC ALDEHYDE DEHYDROGENASE (EUROFUNG)"/>
    <property type="match status" value="1"/>
</dbReference>